<comment type="catalytic activity">
    <reaction evidence="18">
        <text>10-formyltetrahydrofolyl-(gamma-L-Glu)(n) + L-glutamate + ATP = 10-formyltetrahydrofolyl-(gamma-L-Glu)(n+1) + ADP + phosphate + H(+)</text>
        <dbReference type="Rhea" id="RHEA:51904"/>
        <dbReference type="Rhea" id="RHEA-COMP:13088"/>
        <dbReference type="Rhea" id="RHEA-COMP:14300"/>
        <dbReference type="ChEBI" id="CHEBI:15378"/>
        <dbReference type="ChEBI" id="CHEBI:29985"/>
        <dbReference type="ChEBI" id="CHEBI:30616"/>
        <dbReference type="ChEBI" id="CHEBI:43474"/>
        <dbReference type="ChEBI" id="CHEBI:134413"/>
        <dbReference type="ChEBI" id="CHEBI:456216"/>
        <dbReference type="EC" id="6.3.2.17"/>
    </reaction>
</comment>
<evidence type="ECO:0000256" key="2">
    <source>
        <dbReference type="ARBA" id="ARBA00004799"/>
    </source>
</evidence>
<keyword evidence="8 21" id="KW-0436">Ligase</keyword>
<proteinExistence type="inferred from homology"/>
<comment type="pathway">
    <text evidence="2">Cofactor biosynthesis; tetrahydrofolate biosynthesis; 7,8-dihydrofolate from 2-amino-4-hydroxy-6-hydroxymethyl-7,8-dihydropteridine diphosphate and 4-aminobenzoate: step 2/2.</text>
</comment>
<evidence type="ECO:0000256" key="21">
    <source>
        <dbReference type="PIRNR" id="PIRNR001563"/>
    </source>
</evidence>
<dbReference type="InterPro" id="IPR001645">
    <property type="entry name" value="Folylpolyglutamate_synth"/>
</dbReference>
<comment type="catalytic activity">
    <reaction evidence="20">
        <text>7,8-dihydropteroate + L-glutamate + ATP = 7,8-dihydrofolate + ADP + phosphate + H(+)</text>
        <dbReference type="Rhea" id="RHEA:23584"/>
        <dbReference type="ChEBI" id="CHEBI:15378"/>
        <dbReference type="ChEBI" id="CHEBI:17839"/>
        <dbReference type="ChEBI" id="CHEBI:29985"/>
        <dbReference type="ChEBI" id="CHEBI:30616"/>
        <dbReference type="ChEBI" id="CHEBI:43474"/>
        <dbReference type="ChEBI" id="CHEBI:57451"/>
        <dbReference type="ChEBI" id="CHEBI:456216"/>
        <dbReference type="EC" id="6.3.2.12"/>
    </reaction>
</comment>
<comment type="catalytic activity">
    <reaction evidence="17">
        <text>(6S)-5,6,7,8-tetrahydrofolyl-(gamma-L-Glu)(n) + L-glutamate + ATP = (6S)-5,6,7,8-tetrahydrofolyl-(gamma-L-Glu)(n+1) + ADP + phosphate + H(+)</text>
        <dbReference type="Rhea" id="RHEA:10580"/>
        <dbReference type="Rhea" id="RHEA-COMP:14738"/>
        <dbReference type="Rhea" id="RHEA-COMP:14740"/>
        <dbReference type="ChEBI" id="CHEBI:15378"/>
        <dbReference type="ChEBI" id="CHEBI:29985"/>
        <dbReference type="ChEBI" id="CHEBI:30616"/>
        <dbReference type="ChEBI" id="CHEBI:43474"/>
        <dbReference type="ChEBI" id="CHEBI:141005"/>
        <dbReference type="ChEBI" id="CHEBI:456216"/>
        <dbReference type="EC" id="6.3.2.17"/>
    </reaction>
</comment>
<dbReference type="RefSeq" id="WP_233051056.1">
    <property type="nucleotide sequence ID" value="NZ_JAIMJA010000001.1"/>
</dbReference>
<comment type="similarity">
    <text evidence="4 21">Belongs to the folylpolyglutamate synthase family.</text>
</comment>
<evidence type="ECO:0000259" key="23">
    <source>
        <dbReference type="Pfam" id="PF08245"/>
    </source>
</evidence>
<evidence type="ECO:0000256" key="13">
    <source>
        <dbReference type="ARBA" id="ARBA00022909"/>
    </source>
</evidence>
<feature type="domain" description="Mur ligase C-terminal" evidence="22">
    <location>
        <begin position="281"/>
        <end position="398"/>
    </location>
</feature>
<dbReference type="GO" id="GO:0004326">
    <property type="term" value="F:tetrahydrofolylpolyglutamate synthase activity"/>
    <property type="evidence" value="ECO:0007669"/>
    <property type="project" value="UniProtKB-EC"/>
</dbReference>
<gene>
    <name evidence="24" type="primary">folC</name>
    <name evidence="24" type="ORF">K6Y31_01300</name>
</gene>
<evidence type="ECO:0000256" key="20">
    <source>
        <dbReference type="ARBA" id="ARBA00049161"/>
    </source>
</evidence>
<protein>
    <recommendedName>
        <fullName evidence="7">Dihydrofolate synthase/folylpolyglutamate synthase</fullName>
        <ecNumber evidence="5">6.3.2.12</ecNumber>
        <ecNumber evidence="6">6.3.2.17</ecNumber>
    </recommendedName>
    <alternativeName>
        <fullName evidence="16">Folylpoly-gamma-glutamate synthetase-dihydrofolate synthetase</fullName>
    </alternativeName>
    <alternativeName>
        <fullName evidence="14">Folylpolyglutamate synthetase</fullName>
    </alternativeName>
    <alternativeName>
        <fullName evidence="15">Tetrahydrofolylpolyglutamate synthase</fullName>
    </alternativeName>
</protein>
<evidence type="ECO:0000256" key="3">
    <source>
        <dbReference type="ARBA" id="ARBA00005150"/>
    </source>
</evidence>
<dbReference type="InterPro" id="IPR036615">
    <property type="entry name" value="Mur_ligase_C_dom_sf"/>
</dbReference>
<dbReference type="InterPro" id="IPR036565">
    <property type="entry name" value="Mur-like_cat_sf"/>
</dbReference>
<evidence type="ECO:0000256" key="12">
    <source>
        <dbReference type="ARBA" id="ARBA00022842"/>
    </source>
</evidence>
<evidence type="ECO:0000256" key="9">
    <source>
        <dbReference type="ARBA" id="ARBA00022723"/>
    </source>
</evidence>
<keyword evidence="11 21" id="KW-0067">ATP-binding</keyword>
<evidence type="ECO:0000256" key="11">
    <source>
        <dbReference type="ARBA" id="ARBA00022840"/>
    </source>
</evidence>
<dbReference type="PANTHER" id="PTHR11136">
    <property type="entry name" value="FOLYLPOLYGLUTAMATE SYNTHASE-RELATED"/>
    <property type="match status" value="1"/>
</dbReference>
<evidence type="ECO:0000259" key="22">
    <source>
        <dbReference type="Pfam" id="PF02875"/>
    </source>
</evidence>
<evidence type="ECO:0000256" key="18">
    <source>
        <dbReference type="ARBA" id="ARBA00047808"/>
    </source>
</evidence>
<dbReference type="PROSITE" id="PS01012">
    <property type="entry name" value="FOLYLPOLYGLU_SYNT_2"/>
    <property type="match status" value="1"/>
</dbReference>
<dbReference type="NCBIfam" id="TIGR01499">
    <property type="entry name" value="folC"/>
    <property type="match status" value="1"/>
</dbReference>
<keyword evidence="13" id="KW-0289">Folate biosynthesis</keyword>
<evidence type="ECO:0000256" key="10">
    <source>
        <dbReference type="ARBA" id="ARBA00022741"/>
    </source>
</evidence>
<keyword evidence="9" id="KW-0479">Metal-binding</keyword>
<comment type="caution">
    <text evidence="24">The sequence shown here is derived from an EMBL/GenBank/DDBJ whole genome shotgun (WGS) entry which is preliminary data.</text>
</comment>
<dbReference type="InterPro" id="IPR013221">
    <property type="entry name" value="Mur_ligase_cen"/>
</dbReference>
<evidence type="ECO:0000256" key="16">
    <source>
        <dbReference type="ARBA" id="ARBA00032510"/>
    </source>
</evidence>
<feature type="domain" description="Mur ligase central" evidence="23">
    <location>
        <begin position="47"/>
        <end position="190"/>
    </location>
</feature>
<evidence type="ECO:0000313" key="24">
    <source>
        <dbReference type="EMBL" id="MCE2593451.1"/>
    </source>
</evidence>
<evidence type="ECO:0000256" key="19">
    <source>
        <dbReference type="ARBA" id="ARBA00049035"/>
    </source>
</evidence>
<dbReference type="EC" id="6.3.2.17" evidence="6"/>
<evidence type="ECO:0000313" key="25">
    <source>
        <dbReference type="Proteomes" id="UP001201273"/>
    </source>
</evidence>
<evidence type="ECO:0000256" key="6">
    <source>
        <dbReference type="ARBA" id="ARBA00013025"/>
    </source>
</evidence>
<organism evidence="24 25">
    <name type="scientific">Motilimonas cestriensis</name>
    <dbReference type="NCBI Taxonomy" id="2742685"/>
    <lineage>
        <taxon>Bacteria</taxon>
        <taxon>Pseudomonadati</taxon>
        <taxon>Pseudomonadota</taxon>
        <taxon>Gammaproteobacteria</taxon>
        <taxon>Alteromonadales</taxon>
        <taxon>Alteromonadales genera incertae sedis</taxon>
        <taxon>Motilimonas</taxon>
    </lineage>
</organism>
<dbReference type="Proteomes" id="UP001201273">
    <property type="component" value="Unassembled WGS sequence"/>
</dbReference>
<dbReference type="EMBL" id="JAIMJA010000001">
    <property type="protein sequence ID" value="MCE2593451.1"/>
    <property type="molecule type" value="Genomic_DNA"/>
</dbReference>
<dbReference type="InterPro" id="IPR018109">
    <property type="entry name" value="Folylpolyglutamate_synth_CS"/>
</dbReference>
<dbReference type="Gene3D" id="3.40.1190.10">
    <property type="entry name" value="Mur-like, catalytic domain"/>
    <property type="match status" value="1"/>
</dbReference>
<keyword evidence="25" id="KW-1185">Reference proteome</keyword>
<comment type="catalytic activity">
    <reaction evidence="19">
        <text>(6R)-5,10-methylenetetrahydrofolyl-(gamma-L-Glu)(n) + L-glutamate + ATP = (6R)-5,10-methylenetetrahydrofolyl-(gamma-L-Glu)(n+1) + ADP + phosphate + H(+)</text>
        <dbReference type="Rhea" id="RHEA:51912"/>
        <dbReference type="Rhea" id="RHEA-COMP:13257"/>
        <dbReference type="Rhea" id="RHEA-COMP:13258"/>
        <dbReference type="ChEBI" id="CHEBI:15378"/>
        <dbReference type="ChEBI" id="CHEBI:29985"/>
        <dbReference type="ChEBI" id="CHEBI:30616"/>
        <dbReference type="ChEBI" id="CHEBI:43474"/>
        <dbReference type="ChEBI" id="CHEBI:136572"/>
        <dbReference type="ChEBI" id="CHEBI:456216"/>
        <dbReference type="EC" id="6.3.2.17"/>
    </reaction>
</comment>
<accession>A0ABS8W6S2</accession>
<dbReference type="PIRSF" id="PIRSF001563">
    <property type="entry name" value="Folylpolyglu_synth"/>
    <property type="match status" value="1"/>
</dbReference>
<evidence type="ECO:0000256" key="15">
    <source>
        <dbReference type="ARBA" id="ARBA00030592"/>
    </source>
</evidence>
<evidence type="ECO:0000256" key="4">
    <source>
        <dbReference type="ARBA" id="ARBA00008276"/>
    </source>
</evidence>
<dbReference type="PROSITE" id="PS01011">
    <property type="entry name" value="FOLYLPOLYGLU_SYNT_1"/>
    <property type="match status" value="1"/>
</dbReference>
<dbReference type="EC" id="6.3.2.12" evidence="5"/>
<dbReference type="SUPFAM" id="SSF53244">
    <property type="entry name" value="MurD-like peptide ligases, peptide-binding domain"/>
    <property type="match status" value="1"/>
</dbReference>
<dbReference type="GO" id="GO:0008841">
    <property type="term" value="F:dihydrofolate synthase activity"/>
    <property type="evidence" value="ECO:0007669"/>
    <property type="project" value="UniProtKB-EC"/>
</dbReference>
<dbReference type="Gene3D" id="3.90.190.20">
    <property type="entry name" value="Mur ligase, C-terminal domain"/>
    <property type="match status" value="1"/>
</dbReference>
<name>A0ABS8W6S2_9GAMM</name>
<evidence type="ECO:0000256" key="8">
    <source>
        <dbReference type="ARBA" id="ARBA00022598"/>
    </source>
</evidence>
<evidence type="ECO:0000256" key="14">
    <source>
        <dbReference type="ARBA" id="ARBA00030048"/>
    </source>
</evidence>
<comment type="pathway">
    <text evidence="3">Cofactor biosynthesis; tetrahydrofolylpolyglutamate biosynthesis.</text>
</comment>
<comment type="function">
    <text evidence="1">Functions in two distinct reactions of the de novo folate biosynthetic pathway. Catalyzes the addition of a glutamate residue to dihydropteroate (7,8-dihydropteroate or H2Pte) to form dihydrofolate (7,8-dihydrofolate monoglutamate or H2Pte-Glu). Also catalyzes successive additions of L-glutamate to tetrahydrofolate or 10-formyltetrahydrofolate or 5,10-methylenetetrahydrofolate, leading to folylpolyglutamate derivatives.</text>
</comment>
<evidence type="ECO:0000256" key="1">
    <source>
        <dbReference type="ARBA" id="ARBA00002714"/>
    </source>
</evidence>
<dbReference type="InterPro" id="IPR004101">
    <property type="entry name" value="Mur_ligase_C"/>
</dbReference>
<dbReference type="SUPFAM" id="SSF53623">
    <property type="entry name" value="MurD-like peptide ligases, catalytic domain"/>
    <property type="match status" value="1"/>
</dbReference>
<dbReference type="Pfam" id="PF02875">
    <property type="entry name" value="Mur_ligase_C"/>
    <property type="match status" value="1"/>
</dbReference>
<evidence type="ECO:0000256" key="17">
    <source>
        <dbReference type="ARBA" id="ARBA00047493"/>
    </source>
</evidence>
<dbReference type="NCBIfam" id="NF008101">
    <property type="entry name" value="PRK10846.1"/>
    <property type="match status" value="1"/>
</dbReference>
<sequence>MKPTNLSDWLSHLEQLHPSEIELGLTRVRHVAEQLALINFDAKVILVGGTNGKGTTCALLESMLMTAGYKIGVYCSPHLIRYTERVRINGQELSEQSHCDAFSAIEEGRGDTALTYFEFGTLGALYLLKQAQCDVILLEVGLGGRLDATNIVEPDVSVVTTIDIDHVEWLGDNREDVSFEKAGIFRSSKPAICGDFDTPARLIEHANSLDAHLMLANQAFAMEIGEGVWHWQGGDKALRDLPIIPLPLQNASTALATLSVLGLDITPEQIKQGLSQARLAGRMQCIQTEPMVILDVAHNPHSAGYLAQQLKLMPKQPIRAVVGMLKDKDIKATLAQFDGLISHWYLADLQGPRAAKAELLAQYTPADTSQLFKNVELAYQQAVADSEAESVVIVFGSFYTVAEIIDRQQKG</sequence>
<evidence type="ECO:0000256" key="5">
    <source>
        <dbReference type="ARBA" id="ARBA00013023"/>
    </source>
</evidence>
<evidence type="ECO:0000256" key="7">
    <source>
        <dbReference type="ARBA" id="ARBA00019357"/>
    </source>
</evidence>
<dbReference type="PANTHER" id="PTHR11136:SF0">
    <property type="entry name" value="DIHYDROFOLATE SYNTHETASE-RELATED"/>
    <property type="match status" value="1"/>
</dbReference>
<keyword evidence="12" id="KW-0460">Magnesium</keyword>
<dbReference type="Pfam" id="PF08245">
    <property type="entry name" value="Mur_ligase_M"/>
    <property type="match status" value="1"/>
</dbReference>
<reference evidence="24 25" key="1">
    <citation type="journal article" date="2022" name="Environ. Microbiol. Rep.">
        <title>Eco-phylogenetic analyses reveal divergent evolution of vitamin B12 metabolism in the marine bacterial family 'Psychromonadaceae'.</title>
        <authorList>
            <person name="Jin X."/>
            <person name="Yang Y."/>
            <person name="Cao H."/>
            <person name="Gao B."/>
            <person name="Zhao Z."/>
        </authorList>
    </citation>
    <scope>NUCLEOTIDE SEQUENCE [LARGE SCALE GENOMIC DNA]</scope>
    <source>
        <strain evidence="24 25">MKS20</strain>
    </source>
</reference>
<keyword evidence="10 21" id="KW-0547">Nucleotide-binding</keyword>